<dbReference type="AlphaFoldDB" id="A0A166TAY1"/>
<proteinExistence type="predicted"/>
<keyword evidence="2" id="KW-1185">Reference proteome</keyword>
<dbReference type="EMBL" id="KV417494">
    <property type="protein sequence ID" value="KZP30417.1"/>
    <property type="molecule type" value="Genomic_DNA"/>
</dbReference>
<gene>
    <name evidence="1" type="ORF">FIBSPDRAFT_850701</name>
</gene>
<sequence length="103" mass="10325">MAGARGDGLARNGAEPHPLTANVRAASTRAADGAAPGVRGRALARSGGAAGCTYRATSTLFSIHPLLSLSSIPTLSFTSFVGVRDWDARLVLRSGGGEDTGSG</sequence>
<evidence type="ECO:0000313" key="2">
    <source>
        <dbReference type="Proteomes" id="UP000076532"/>
    </source>
</evidence>
<evidence type="ECO:0000313" key="1">
    <source>
        <dbReference type="EMBL" id="KZP30417.1"/>
    </source>
</evidence>
<protein>
    <submittedName>
        <fullName evidence="1">Uncharacterized protein</fullName>
    </submittedName>
</protein>
<reference evidence="1 2" key="1">
    <citation type="journal article" date="2016" name="Mol. Biol. Evol.">
        <title>Comparative Genomics of Early-Diverging Mushroom-Forming Fungi Provides Insights into the Origins of Lignocellulose Decay Capabilities.</title>
        <authorList>
            <person name="Nagy L.G."/>
            <person name="Riley R."/>
            <person name="Tritt A."/>
            <person name="Adam C."/>
            <person name="Daum C."/>
            <person name="Floudas D."/>
            <person name="Sun H."/>
            <person name="Yadav J.S."/>
            <person name="Pangilinan J."/>
            <person name="Larsson K.H."/>
            <person name="Matsuura K."/>
            <person name="Barry K."/>
            <person name="Labutti K."/>
            <person name="Kuo R."/>
            <person name="Ohm R.A."/>
            <person name="Bhattacharya S.S."/>
            <person name="Shirouzu T."/>
            <person name="Yoshinaga Y."/>
            <person name="Martin F.M."/>
            <person name="Grigoriev I.V."/>
            <person name="Hibbett D.S."/>
        </authorList>
    </citation>
    <scope>NUCLEOTIDE SEQUENCE [LARGE SCALE GENOMIC DNA]</scope>
    <source>
        <strain evidence="1 2">CBS 109695</strain>
    </source>
</reference>
<dbReference type="Proteomes" id="UP000076532">
    <property type="component" value="Unassembled WGS sequence"/>
</dbReference>
<name>A0A166TAY1_9AGAM</name>
<accession>A0A166TAY1</accession>
<organism evidence="1 2">
    <name type="scientific">Athelia psychrophila</name>
    <dbReference type="NCBI Taxonomy" id="1759441"/>
    <lineage>
        <taxon>Eukaryota</taxon>
        <taxon>Fungi</taxon>
        <taxon>Dikarya</taxon>
        <taxon>Basidiomycota</taxon>
        <taxon>Agaricomycotina</taxon>
        <taxon>Agaricomycetes</taxon>
        <taxon>Agaricomycetidae</taxon>
        <taxon>Atheliales</taxon>
        <taxon>Atheliaceae</taxon>
        <taxon>Athelia</taxon>
    </lineage>
</organism>